<reference evidence="1 2" key="1">
    <citation type="journal article" date="2021" name="BMC Genomics">
        <title>Datura genome reveals duplications of psychoactive alkaloid biosynthetic genes and high mutation rate following tissue culture.</title>
        <authorList>
            <person name="Rajewski A."/>
            <person name="Carter-House D."/>
            <person name="Stajich J."/>
            <person name="Litt A."/>
        </authorList>
    </citation>
    <scope>NUCLEOTIDE SEQUENCE [LARGE SCALE GENOMIC DNA]</scope>
    <source>
        <strain evidence="1">AR-01</strain>
    </source>
</reference>
<protein>
    <submittedName>
        <fullName evidence="1">Uncharacterized protein</fullName>
    </submittedName>
</protein>
<keyword evidence="2" id="KW-1185">Reference proteome</keyword>
<dbReference type="EMBL" id="JACEIK010000934">
    <property type="protein sequence ID" value="MCD7464045.1"/>
    <property type="molecule type" value="Genomic_DNA"/>
</dbReference>
<accession>A0ABS8SYD1</accession>
<name>A0ABS8SYD1_DATST</name>
<sequence length="164" mass="18991">MSALWFVEVRGRMRSVLCQSGRNSTQHAEQCMCMRWPSVPILSRLRPTRRAMVNVVSRRAGETQEILSRARRGAHLTLQKYLEGVVKHHRVFNFFDQSTCQGVMPPPPLATFNALIGEIHQMKFRSTFNMKKVSKKQFMCYQPSFSLVMDSYSAAIEAFSEYRH</sequence>
<organism evidence="1 2">
    <name type="scientific">Datura stramonium</name>
    <name type="common">Jimsonweed</name>
    <name type="synonym">Common thornapple</name>
    <dbReference type="NCBI Taxonomy" id="4076"/>
    <lineage>
        <taxon>Eukaryota</taxon>
        <taxon>Viridiplantae</taxon>
        <taxon>Streptophyta</taxon>
        <taxon>Embryophyta</taxon>
        <taxon>Tracheophyta</taxon>
        <taxon>Spermatophyta</taxon>
        <taxon>Magnoliopsida</taxon>
        <taxon>eudicotyledons</taxon>
        <taxon>Gunneridae</taxon>
        <taxon>Pentapetalae</taxon>
        <taxon>asterids</taxon>
        <taxon>lamiids</taxon>
        <taxon>Solanales</taxon>
        <taxon>Solanaceae</taxon>
        <taxon>Solanoideae</taxon>
        <taxon>Datureae</taxon>
        <taxon>Datura</taxon>
    </lineage>
</organism>
<dbReference type="Proteomes" id="UP000823775">
    <property type="component" value="Unassembled WGS sequence"/>
</dbReference>
<evidence type="ECO:0000313" key="1">
    <source>
        <dbReference type="EMBL" id="MCD7464045.1"/>
    </source>
</evidence>
<evidence type="ECO:0000313" key="2">
    <source>
        <dbReference type="Proteomes" id="UP000823775"/>
    </source>
</evidence>
<gene>
    <name evidence="1" type="ORF">HAX54_051964</name>
</gene>
<comment type="caution">
    <text evidence="1">The sequence shown here is derived from an EMBL/GenBank/DDBJ whole genome shotgun (WGS) entry which is preliminary data.</text>
</comment>
<proteinExistence type="predicted"/>